<organism evidence="1 2">
    <name type="scientific">Kineococcus gynurae</name>
    <dbReference type="NCBI Taxonomy" id="452979"/>
    <lineage>
        <taxon>Bacteria</taxon>
        <taxon>Bacillati</taxon>
        <taxon>Actinomycetota</taxon>
        <taxon>Actinomycetes</taxon>
        <taxon>Kineosporiales</taxon>
        <taxon>Kineosporiaceae</taxon>
        <taxon>Kineococcus</taxon>
    </lineage>
</organism>
<dbReference type="EMBL" id="JBHMDM010000007">
    <property type="protein sequence ID" value="MFB9377846.1"/>
    <property type="molecule type" value="Genomic_DNA"/>
</dbReference>
<protein>
    <submittedName>
        <fullName evidence="1">Pentapeptide repeat-containing protein</fullName>
    </submittedName>
</protein>
<dbReference type="SUPFAM" id="SSF141571">
    <property type="entry name" value="Pentapeptide repeat-like"/>
    <property type="match status" value="1"/>
</dbReference>
<sequence length="220" mass="23860">MARRTSRPVLPRPDLDVLEPSSLRPVPGDLVDGLDLHDLDLGGSDLRGTRFLNCRVREVSADGIDLRRSRFTDCALAEWRGSEMNLAEATWREVEFSGLRVGAFAGSGLVLERVLLEDARVDYLDLRGSTVTDLTLRGCDLRDVDATGCTWTRVRFEDCRLGGLDTTGATWRSVDLRGAEFAAGAQIAGVAGLRGAVVDDAQLLLLAPLLAAELGLRVEP</sequence>
<comment type="caution">
    <text evidence="1">The sequence shown here is derived from an EMBL/GenBank/DDBJ whole genome shotgun (WGS) entry which is preliminary data.</text>
</comment>
<dbReference type="InterPro" id="IPR001646">
    <property type="entry name" value="5peptide_repeat"/>
</dbReference>
<gene>
    <name evidence="1" type="ORF">ACFFVI_12795</name>
</gene>
<proteinExistence type="predicted"/>
<name>A0ABV5LUY2_9ACTN</name>
<dbReference type="Proteomes" id="UP001589748">
    <property type="component" value="Unassembled WGS sequence"/>
</dbReference>
<evidence type="ECO:0000313" key="1">
    <source>
        <dbReference type="EMBL" id="MFB9377846.1"/>
    </source>
</evidence>
<dbReference type="PANTHER" id="PTHR14136">
    <property type="entry name" value="BTB_POZ DOMAIN-CONTAINING PROTEIN KCTD9"/>
    <property type="match status" value="1"/>
</dbReference>
<dbReference type="Pfam" id="PF00805">
    <property type="entry name" value="Pentapeptide"/>
    <property type="match status" value="1"/>
</dbReference>
<dbReference type="InterPro" id="IPR051082">
    <property type="entry name" value="Pentapeptide-BTB/POZ_domain"/>
</dbReference>
<dbReference type="PANTHER" id="PTHR14136:SF17">
    <property type="entry name" value="BTB_POZ DOMAIN-CONTAINING PROTEIN KCTD9"/>
    <property type="match status" value="1"/>
</dbReference>
<keyword evidence="2" id="KW-1185">Reference proteome</keyword>
<dbReference type="Gene3D" id="2.160.20.80">
    <property type="entry name" value="E3 ubiquitin-protein ligase SopA"/>
    <property type="match status" value="1"/>
</dbReference>
<dbReference type="RefSeq" id="WP_380137786.1">
    <property type="nucleotide sequence ID" value="NZ_JBHLUI010000008.1"/>
</dbReference>
<accession>A0ABV5LUY2</accession>
<reference evidence="1 2" key="1">
    <citation type="submission" date="2024-09" db="EMBL/GenBank/DDBJ databases">
        <authorList>
            <person name="Sun Q."/>
            <person name="Mori K."/>
        </authorList>
    </citation>
    <scope>NUCLEOTIDE SEQUENCE [LARGE SCALE GENOMIC DNA]</scope>
    <source>
        <strain evidence="1 2">TISTR 1856</strain>
    </source>
</reference>
<evidence type="ECO:0000313" key="2">
    <source>
        <dbReference type="Proteomes" id="UP001589748"/>
    </source>
</evidence>